<reference evidence="1" key="2">
    <citation type="submission" date="2025-09" db="UniProtKB">
        <authorList>
            <consortium name="Ensembl"/>
        </authorList>
    </citation>
    <scope>IDENTIFICATION</scope>
</reference>
<dbReference type="Ensembl" id="ENSSLDT00000010431.1">
    <property type="protein sequence ID" value="ENSSLDP00000010066.1"/>
    <property type="gene ID" value="ENSSLDG00000008032.1"/>
</dbReference>
<dbReference type="AlphaFoldDB" id="A0A3B4X1E9"/>
<reference evidence="1" key="1">
    <citation type="submission" date="2025-08" db="UniProtKB">
        <authorList>
            <consortium name="Ensembl"/>
        </authorList>
    </citation>
    <scope>IDENTIFICATION</scope>
</reference>
<dbReference type="GO" id="GO:0005737">
    <property type="term" value="C:cytoplasm"/>
    <property type="evidence" value="ECO:0007669"/>
    <property type="project" value="TreeGrafter"/>
</dbReference>
<evidence type="ECO:0000313" key="2">
    <source>
        <dbReference type="Proteomes" id="UP000261360"/>
    </source>
</evidence>
<evidence type="ECO:0000313" key="1">
    <source>
        <dbReference type="Ensembl" id="ENSSLDP00000010066.1"/>
    </source>
</evidence>
<keyword evidence="2" id="KW-1185">Reference proteome</keyword>
<dbReference type="GeneTree" id="ENSGT00390000013973"/>
<accession>A0A3B4X1E9</accession>
<sequence length="929" mass="106976">MANGPALSTAKGGEIYLGSEIVNSFSLLDVLYANQFEGVSLDPKLSEQTEENFYRGAPPDWLNFHISEQAEYRGIGTPFIKRDGYDTLEQQIRQRRKRPGISTVKLFHQSGCGGTTLAMQVLWDLQKTFRCAVLTGSTLDIPNVAKEVVHLFTAGSRGHQNTVLLLLNDEHILEKLRDSIMKTIAEQKVDVGVWPVAILLSCVRKDEVVQSDHVALQRALSDTERQKFNEKKKELSRRYSDKCTQFYGFNIMQTNFSPAYVQQVCTVFSEVKKRNRPKKTQLAAFLSLLNAYVPGSYLLESQCLDFFKHDDHGDLSLEERMQPFSHLIVTFQQDETSERRVRMAHSMIAKQCTELMAEAGVNRSDTARNLLTCLCRDKVPQCLLDFVNDMLTKREMKKEKNPNSSTEIKDEQERFSRLILDIQKKEDNVQSASVLKVASKKMDTNPFFPQALARVYYIELKEYNKAEMWAKEAKKRNPQSSFVADTLGQLHKNHLNYLNPLNKTSKEQGNVKSKKLHAKPREILQLATKAIEAFKHEEQLAENERESDMKGDGATKVSNIFNSRGQFGYVQVCNVLFDLLVHQNETWRKVLTKNVSMSSVLESLGDNKLDRFNDLINSLRDEVERKCDFFDKYLTYSKPDMKKYDVPYISKDTSDCYTKYVRDSPPRHVKEECAPYIQKLKQSLAETSAGILSYLDREYTEAELKEITTLWEKIYSSKDSLTALVNYILAHIMLINTGLDFPPKHSCLTAFRHKMPLNPKEAPELYMLALLLYWPTDSEDKCVFDLTELVQHMHCSYEHAYKKYFRSRYLRPLFFIGKGQSLKRIVHRKVLEGWANKEAIQDKSNWSDEKIFQEPVIQEHLLRVEGVVRNYSLYATVGGTQIEVDANLQNSLWKQRQVSFYLGFTIRGPVAFSIQTKTTEKGKIKDIIN</sequence>
<protein>
    <submittedName>
        <fullName evidence="1">Si:ch73-252p3.1</fullName>
    </submittedName>
</protein>
<dbReference type="STRING" id="1841481.ENSSLDP00000010066"/>
<dbReference type="PANTHER" id="PTHR16155">
    <property type="entry name" value="DED DOMAIN-CONTAINING PROTEIN"/>
    <property type="match status" value="1"/>
</dbReference>
<dbReference type="Proteomes" id="UP000261360">
    <property type="component" value="Unplaced"/>
</dbReference>
<organism evidence="1 2">
    <name type="scientific">Seriola lalandi dorsalis</name>
    <dbReference type="NCBI Taxonomy" id="1841481"/>
    <lineage>
        <taxon>Eukaryota</taxon>
        <taxon>Metazoa</taxon>
        <taxon>Chordata</taxon>
        <taxon>Craniata</taxon>
        <taxon>Vertebrata</taxon>
        <taxon>Euteleostomi</taxon>
        <taxon>Actinopterygii</taxon>
        <taxon>Neopterygii</taxon>
        <taxon>Teleostei</taxon>
        <taxon>Neoteleostei</taxon>
        <taxon>Acanthomorphata</taxon>
        <taxon>Carangaria</taxon>
        <taxon>Carangiformes</taxon>
        <taxon>Carangidae</taxon>
        <taxon>Seriola</taxon>
    </lineage>
</organism>
<proteinExistence type="predicted"/>
<name>A0A3B4X1E9_SERLL</name>
<dbReference type="PANTHER" id="PTHR16155:SF18">
    <property type="entry name" value="STERILE ALPHA MOTIF DOMAIN-CONTAINING PROTEIN 9-LIKE"/>
    <property type="match status" value="1"/>
</dbReference>